<evidence type="ECO:0000256" key="6">
    <source>
        <dbReference type="ARBA" id="ARBA00022801"/>
    </source>
</evidence>
<dbReference type="PANTHER" id="PTHR22930:SF250">
    <property type="entry name" value="NUCLEASE HARBI1-LIKE PROTEIN"/>
    <property type="match status" value="1"/>
</dbReference>
<evidence type="ECO:0000256" key="7">
    <source>
        <dbReference type="ARBA" id="ARBA00023242"/>
    </source>
</evidence>
<proteinExistence type="inferred from homology"/>
<evidence type="ECO:0000259" key="8">
    <source>
        <dbReference type="Pfam" id="PF13359"/>
    </source>
</evidence>
<gene>
    <name evidence="9" type="ORF">ACAOBT_LOCUS12952</name>
</gene>
<feature type="domain" description="DDE Tnp4" evidence="8">
    <location>
        <begin position="2"/>
        <end position="119"/>
    </location>
</feature>
<comment type="subcellular location">
    <subcellularLocation>
        <location evidence="2">Nucleus</location>
    </subcellularLocation>
</comment>
<protein>
    <recommendedName>
        <fullName evidence="8">DDE Tnp4 domain-containing protein</fullName>
    </recommendedName>
</protein>
<evidence type="ECO:0000256" key="5">
    <source>
        <dbReference type="ARBA" id="ARBA00022723"/>
    </source>
</evidence>
<dbReference type="Pfam" id="PF13359">
    <property type="entry name" value="DDE_Tnp_4"/>
    <property type="match status" value="1"/>
</dbReference>
<dbReference type="InterPro" id="IPR027806">
    <property type="entry name" value="HARBI1_dom"/>
</dbReference>
<dbReference type="GO" id="GO:0046872">
    <property type="term" value="F:metal ion binding"/>
    <property type="evidence" value="ECO:0007669"/>
    <property type="project" value="UniProtKB-KW"/>
</dbReference>
<evidence type="ECO:0000256" key="4">
    <source>
        <dbReference type="ARBA" id="ARBA00022722"/>
    </source>
</evidence>
<dbReference type="EMBL" id="CAKOFQ010006867">
    <property type="protein sequence ID" value="CAH1977915.1"/>
    <property type="molecule type" value="Genomic_DNA"/>
</dbReference>
<evidence type="ECO:0000256" key="2">
    <source>
        <dbReference type="ARBA" id="ARBA00004123"/>
    </source>
</evidence>
<evidence type="ECO:0000256" key="3">
    <source>
        <dbReference type="ARBA" id="ARBA00006958"/>
    </source>
</evidence>
<accession>A0A9P0PFG1</accession>
<keyword evidence="7" id="KW-0539">Nucleus</keyword>
<dbReference type="Proteomes" id="UP001152888">
    <property type="component" value="Unassembled WGS sequence"/>
</dbReference>
<dbReference type="InterPro" id="IPR045249">
    <property type="entry name" value="HARBI1-like"/>
</dbReference>
<keyword evidence="10" id="KW-1185">Reference proteome</keyword>
<organism evidence="9 10">
    <name type="scientific">Acanthoscelides obtectus</name>
    <name type="common">Bean weevil</name>
    <name type="synonym">Bruchus obtectus</name>
    <dbReference type="NCBI Taxonomy" id="200917"/>
    <lineage>
        <taxon>Eukaryota</taxon>
        <taxon>Metazoa</taxon>
        <taxon>Ecdysozoa</taxon>
        <taxon>Arthropoda</taxon>
        <taxon>Hexapoda</taxon>
        <taxon>Insecta</taxon>
        <taxon>Pterygota</taxon>
        <taxon>Neoptera</taxon>
        <taxon>Endopterygota</taxon>
        <taxon>Coleoptera</taxon>
        <taxon>Polyphaga</taxon>
        <taxon>Cucujiformia</taxon>
        <taxon>Chrysomeloidea</taxon>
        <taxon>Chrysomelidae</taxon>
        <taxon>Bruchinae</taxon>
        <taxon>Bruchini</taxon>
        <taxon>Acanthoscelides</taxon>
    </lineage>
</organism>
<evidence type="ECO:0000313" key="10">
    <source>
        <dbReference type="Proteomes" id="UP001152888"/>
    </source>
</evidence>
<keyword evidence="4" id="KW-0540">Nuclease</keyword>
<comment type="similarity">
    <text evidence="3">Belongs to the HARBI1 family.</text>
</comment>
<name>A0A9P0PFG1_ACAOB</name>
<dbReference type="AlphaFoldDB" id="A0A9P0PFG1"/>
<dbReference type="GO" id="GO:0005634">
    <property type="term" value="C:nucleus"/>
    <property type="evidence" value="ECO:0007669"/>
    <property type="project" value="UniProtKB-SubCell"/>
</dbReference>
<dbReference type="GO" id="GO:0004518">
    <property type="term" value="F:nuclease activity"/>
    <property type="evidence" value="ECO:0007669"/>
    <property type="project" value="UniProtKB-KW"/>
</dbReference>
<sequence>MTCDAMERITSIDVQWPGSVYDRRIWRQSAVQQKLTRFQGNACFLGDSGCGISPWLLTPFRQPQTELEQRYNRLHSKERVVIGRVFGQLKQRFPILVNRVRLAIRNSPKIIICCAVLHNIAKYLQDDWDYLIENNNDDH</sequence>
<comment type="cofactor">
    <cofactor evidence="1">
        <name>a divalent metal cation</name>
        <dbReference type="ChEBI" id="CHEBI:60240"/>
    </cofactor>
</comment>
<dbReference type="PANTHER" id="PTHR22930">
    <property type="match status" value="1"/>
</dbReference>
<evidence type="ECO:0000256" key="1">
    <source>
        <dbReference type="ARBA" id="ARBA00001968"/>
    </source>
</evidence>
<evidence type="ECO:0000313" key="9">
    <source>
        <dbReference type="EMBL" id="CAH1977915.1"/>
    </source>
</evidence>
<dbReference type="OrthoDB" id="6766673at2759"/>
<dbReference type="GO" id="GO:0016787">
    <property type="term" value="F:hydrolase activity"/>
    <property type="evidence" value="ECO:0007669"/>
    <property type="project" value="UniProtKB-KW"/>
</dbReference>
<comment type="caution">
    <text evidence="9">The sequence shown here is derived from an EMBL/GenBank/DDBJ whole genome shotgun (WGS) entry which is preliminary data.</text>
</comment>
<keyword evidence="5" id="KW-0479">Metal-binding</keyword>
<keyword evidence="6" id="KW-0378">Hydrolase</keyword>
<reference evidence="9" key="1">
    <citation type="submission" date="2022-03" db="EMBL/GenBank/DDBJ databases">
        <authorList>
            <person name="Sayadi A."/>
        </authorList>
    </citation>
    <scope>NUCLEOTIDE SEQUENCE</scope>
</reference>